<evidence type="ECO:0000256" key="1">
    <source>
        <dbReference type="SAM" id="MobiDB-lite"/>
    </source>
</evidence>
<reference evidence="2" key="1">
    <citation type="journal article" date="2020" name="Stud. Mycol.">
        <title>101 Dothideomycetes genomes: a test case for predicting lifestyles and emergence of pathogens.</title>
        <authorList>
            <person name="Haridas S."/>
            <person name="Albert R."/>
            <person name="Binder M."/>
            <person name="Bloem J."/>
            <person name="Labutti K."/>
            <person name="Salamov A."/>
            <person name="Andreopoulos B."/>
            <person name="Baker S."/>
            <person name="Barry K."/>
            <person name="Bills G."/>
            <person name="Bluhm B."/>
            <person name="Cannon C."/>
            <person name="Castanera R."/>
            <person name="Culley D."/>
            <person name="Daum C."/>
            <person name="Ezra D."/>
            <person name="Gonzalez J."/>
            <person name="Henrissat B."/>
            <person name="Kuo A."/>
            <person name="Liang C."/>
            <person name="Lipzen A."/>
            <person name="Lutzoni F."/>
            <person name="Magnuson J."/>
            <person name="Mondo S."/>
            <person name="Nolan M."/>
            <person name="Ohm R."/>
            <person name="Pangilinan J."/>
            <person name="Park H.-J."/>
            <person name="Ramirez L."/>
            <person name="Alfaro M."/>
            <person name="Sun H."/>
            <person name="Tritt A."/>
            <person name="Yoshinaga Y."/>
            <person name="Zwiers L.-H."/>
            <person name="Turgeon B."/>
            <person name="Goodwin S."/>
            <person name="Spatafora J."/>
            <person name="Crous P."/>
            <person name="Grigoriev I."/>
        </authorList>
    </citation>
    <scope>NUCLEOTIDE SEQUENCE</scope>
    <source>
        <strain evidence="2">CBS 675.92</strain>
    </source>
</reference>
<organism evidence="2 3">
    <name type="scientific">Byssothecium circinans</name>
    <dbReference type="NCBI Taxonomy" id="147558"/>
    <lineage>
        <taxon>Eukaryota</taxon>
        <taxon>Fungi</taxon>
        <taxon>Dikarya</taxon>
        <taxon>Ascomycota</taxon>
        <taxon>Pezizomycotina</taxon>
        <taxon>Dothideomycetes</taxon>
        <taxon>Pleosporomycetidae</taxon>
        <taxon>Pleosporales</taxon>
        <taxon>Massarineae</taxon>
        <taxon>Massarinaceae</taxon>
        <taxon>Byssothecium</taxon>
    </lineage>
</organism>
<evidence type="ECO:0000313" key="2">
    <source>
        <dbReference type="EMBL" id="KAF1951519.1"/>
    </source>
</evidence>
<accession>A0A6A5TIG0</accession>
<dbReference type="EMBL" id="ML977016">
    <property type="protein sequence ID" value="KAF1951519.1"/>
    <property type="molecule type" value="Genomic_DNA"/>
</dbReference>
<evidence type="ECO:0008006" key="4">
    <source>
        <dbReference type="Google" id="ProtNLM"/>
    </source>
</evidence>
<keyword evidence="3" id="KW-1185">Reference proteome</keyword>
<evidence type="ECO:0000313" key="3">
    <source>
        <dbReference type="Proteomes" id="UP000800035"/>
    </source>
</evidence>
<sequence>MASTTTQTLSSLFPAATEPANAQDPHRRPLSLRVDLQHVELVHQLLATADGIESLAAAVQTTFALLLRAYTGLDRVCFGIQKIGGRSVHDDRTAISPAMVLDIDEETSLEQLDRDIRSTPIIDASNNEGLKYNTAILFRFSNTTVTQSSTFTTMSDSVRTPLISCTSRVT</sequence>
<dbReference type="Gene3D" id="3.30.559.30">
    <property type="entry name" value="Nonribosomal peptide synthetase, condensation domain"/>
    <property type="match status" value="1"/>
</dbReference>
<gene>
    <name evidence="2" type="ORF">CC80DRAFT_203009</name>
</gene>
<name>A0A6A5TIG0_9PLEO</name>
<dbReference type="AlphaFoldDB" id="A0A6A5TIG0"/>
<dbReference type="SUPFAM" id="SSF52777">
    <property type="entry name" value="CoA-dependent acyltransferases"/>
    <property type="match status" value="1"/>
</dbReference>
<feature type="compositionally biased region" description="Polar residues" evidence="1">
    <location>
        <begin position="1"/>
        <end position="11"/>
    </location>
</feature>
<proteinExistence type="predicted"/>
<feature type="region of interest" description="Disordered" evidence="1">
    <location>
        <begin position="1"/>
        <end position="27"/>
    </location>
</feature>
<protein>
    <recommendedName>
        <fullName evidence="4">Condensation domain-containing protein</fullName>
    </recommendedName>
</protein>
<dbReference type="Proteomes" id="UP000800035">
    <property type="component" value="Unassembled WGS sequence"/>
</dbReference>